<organism evidence="1 2">
    <name type="scientific">Microvirga terricola</name>
    <dbReference type="NCBI Taxonomy" id="2719797"/>
    <lineage>
        <taxon>Bacteria</taxon>
        <taxon>Pseudomonadati</taxon>
        <taxon>Pseudomonadota</taxon>
        <taxon>Alphaproteobacteria</taxon>
        <taxon>Hyphomicrobiales</taxon>
        <taxon>Methylobacteriaceae</taxon>
        <taxon>Microvirga</taxon>
    </lineage>
</organism>
<evidence type="ECO:0000313" key="2">
    <source>
        <dbReference type="Proteomes" id="UP000707352"/>
    </source>
</evidence>
<dbReference type="EMBL" id="JAATJS010000001">
    <property type="protein sequence ID" value="NIX75380.1"/>
    <property type="molecule type" value="Genomic_DNA"/>
</dbReference>
<comment type="caution">
    <text evidence="1">The sequence shown here is derived from an EMBL/GenBank/DDBJ whole genome shotgun (WGS) entry which is preliminary data.</text>
</comment>
<proteinExistence type="predicted"/>
<dbReference type="InterPro" id="IPR010877">
    <property type="entry name" value="Phage_Mu_Gp46"/>
</dbReference>
<keyword evidence="2" id="KW-1185">Reference proteome</keyword>
<dbReference type="Pfam" id="PF07409">
    <property type="entry name" value="GP46"/>
    <property type="match status" value="1"/>
</dbReference>
<reference evidence="1 2" key="1">
    <citation type="submission" date="2020-03" db="EMBL/GenBank/DDBJ databases">
        <title>The genome sequence of Microvirga sp. c23x22.</title>
        <authorList>
            <person name="Zhang X."/>
        </authorList>
    </citation>
    <scope>NUCLEOTIDE SEQUENCE [LARGE SCALE GENOMIC DNA]</scope>
    <source>
        <strain evidence="2">c23x22</strain>
    </source>
</reference>
<dbReference type="Proteomes" id="UP000707352">
    <property type="component" value="Unassembled WGS sequence"/>
</dbReference>
<dbReference type="RefSeq" id="WP_167671267.1">
    <property type="nucleotide sequence ID" value="NZ_JAATJS010000001.1"/>
</dbReference>
<evidence type="ECO:0000313" key="1">
    <source>
        <dbReference type="EMBL" id="NIX75380.1"/>
    </source>
</evidence>
<protein>
    <recommendedName>
        <fullName evidence="3">Mu-like prophage protein gp46</fullName>
    </recommendedName>
</protein>
<sequence length="154" mass="16959">MADFLDIALIFDPVTRRADLALGEDGDLVLDDTPATPMLISIGSDRRARSDDTLPSGIGDLNAPTSFVERRGWSGDALDAQGRRIGSRLWLLDRAKASELTRRLAEIWAAEALEWMKAETGTAAEVVATWVRKEVLSLVASYNGMRVEILRRFG</sequence>
<gene>
    <name evidence="1" type="ORF">HB375_01975</name>
</gene>
<name>A0ABX0V8K0_9HYPH</name>
<evidence type="ECO:0008006" key="3">
    <source>
        <dbReference type="Google" id="ProtNLM"/>
    </source>
</evidence>
<accession>A0ABX0V8K0</accession>